<dbReference type="EMBL" id="CP003651">
    <property type="protein sequence ID" value="AFL94284.1"/>
    <property type="molecule type" value="Genomic_DNA"/>
</dbReference>
<organism evidence="1 2">
    <name type="scientific">Thermococcus cleftensis (strain DSM 27260 / KACC 17922 / CL1)</name>
    <dbReference type="NCBI Taxonomy" id="163003"/>
    <lineage>
        <taxon>Archaea</taxon>
        <taxon>Methanobacteriati</taxon>
        <taxon>Methanobacteriota</taxon>
        <taxon>Thermococci</taxon>
        <taxon>Thermococcales</taxon>
        <taxon>Thermococcaceae</taxon>
        <taxon>Thermococcus</taxon>
    </lineage>
</organism>
<reference evidence="1 2" key="1">
    <citation type="journal article" date="2012" name="J. Bacteriol.">
        <title>Complete Genome Sequence of the Hyperthermophilic Archaeon Thermococcus sp. Strain CL1, Isolated from a Paralvinella sp. Polychaete Worm Collected from a Hydrothermal Vent.</title>
        <authorList>
            <person name="Jung J.H."/>
            <person name="Holden J.F."/>
            <person name="Seo D.H."/>
            <person name="Park K.H."/>
            <person name="Shin H."/>
            <person name="Ryu S."/>
            <person name="Lee J.H."/>
            <person name="Park C.S."/>
        </authorList>
    </citation>
    <scope>NUCLEOTIDE SEQUENCE [LARGE SCALE GENOMIC DNA]</scope>
    <source>
        <strain evidence="2">DSM 27260 / KACC 17922 / CL1</strain>
    </source>
</reference>
<protein>
    <submittedName>
        <fullName evidence="1">Uncharacterized protein</fullName>
    </submittedName>
</protein>
<sequence>MDDLKEFIEKEAKDPEKTLQYLEELRQVLHKHIKPKGIQPPAKGAPTTKIITQKIPSEVEEAFRTLNGLDINIKLETGDVEERKSKIFSWLVKNGLIEVGEENGKPVVKASDKLREILGKQNPKAVAAMIKWAAEEEGTTLEHVEPVAKVLAALEEFRQISKKKDPALAKALEKAMKSKHTIREIYYMLQGVHTPEELSQKWSEKFGTISLVQMFERYPELAKATLDGIENAKENFPPVPAEWAKLIDALERGELSADELRRRAGIERMFFSALESLAIRGLPEDGKDVVNIIDEILDRSAKMLPWAGDVPKDLRTETEELSLMLALMKDGNFVERLEAELAPIIEKIPESRKVGLFRRESPRRKVEDFVGLLMEGEIGEERAEKKARELVEYLGEYIGDEAEGFVERLLLPYRAKRLLNRYGNTEDFLFEYSHGRAARLLIVEAHLAETIEPDALVKPLIGMPSLSGRKRVPPRKLKKTEELLRKILG</sequence>
<keyword evidence="2" id="KW-1185">Reference proteome</keyword>
<evidence type="ECO:0000313" key="2">
    <source>
        <dbReference type="Proteomes" id="UP000006064"/>
    </source>
</evidence>
<dbReference type="Proteomes" id="UP000006064">
    <property type="component" value="Chromosome"/>
</dbReference>
<name>I3ZRF0_THECF</name>
<dbReference type="HOGENOM" id="CLU_043634_0_0_2"/>
<proteinExistence type="predicted"/>
<dbReference type="STRING" id="163003.CL1_0069"/>
<evidence type="ECO:0000313" key="1">
    <source>
        <dbReference type="EMBL" id="AFL94284.1"/>
    </source>
</evidence>
<dbReference type="AlphaFoldDB" id="I3ZRF0"/>
<accession>I3ZRF0</accession>
<gene>
    <name evidence="1" type="ORF">CL1_0069</name>
</gene>
<dbReference type="KEGG" id="thm:CL1_0069"/>